<dbReference type="InterPro" id="IPR056019">
    <property type="entry name" value="DUF7598"/>
</dbReference>
<keyword evidence="2" id="KW-0472">Membrane</keyword>
<evidence type="ECO:0000259" key="3">
    <source>
        <dbReference type="Pfam" id="PF24535"/>
    </source>
</evidence>
<organism evidence="4 5">
    <name type="scientific">Apiospora marii</name>
    <dbReference type="NCBI Taxonomy" id="335849"/>
    <lineage>
        <taxon>Eukaryota</taxon>
        <taxon>Fungi</taxon>
        <taxon>Dikarya</taxon>
        <taxon>Ascomycota</taxon>
        <taxon>Pezizomycotina</taxon>
        <taxon>Sordariomycetes</taxon>
        <taxon>Xylariomycetidae</taxon>
        <taxon>Amphisphaeriales</taxon>
        <taxon>Apiosporaceae</taxon>
        <taxon>Apiospora</taxon>
    </lineage>
</organism>
<gene>
    <name evidence="4" type="ORF">PG991_012709</name>
</gene>
<reference evidence="4 5" key="1">
    <citation type="submission" date="2023-01" db="EMBL/GenBank/DDBJ databases">
        <title>Analysis of 21 Apiospora genomes using comparative genomics revels a genus with tremendous synthesis potential of carbohydrate active enzymes and secondary metabolites.</title>
        <authorList>
            <person name="Sorensen T."/>
        </authorList>
    </citation>
    <scope>NUCLEOTIDE SEQUENCE [LARGE SCALE GENOMIC DNA]</scope>
    <source>
        <strain evidence="4 5">CBS 20057</strain>
    </source>
</reference>
<dbReference type="Proteomes" id="UP001396898">
    <property type="component" value="Unassembled WGS sequence"/>
</dbReference>
<evidence type="ECO:0000313" key="4">
    <source>
        <dbReference type="EMBL" id="KAK8006412.1"/>
    </source>
</evidence>
<feature type="compositionally biased region" description="Polar residues" evidence="1">
    <location>
        <begin position="273"/>
        <end position="295"/>
    </location>
</feature>
<feature type="transmembrane region" description="Helical" evidence="2">
    <location>
        <begin position="20"/>
        <end position="43"/>
    </location>
</feature>
<feature type="domain" description="DUF7598" evidence="3">
    <location>
        <begin position="14"/>
        <end position="153"/>
    </location>
</feature>
<feature type="compositionally biased region" description="Basic and acidic residues" evidence="1">
    <location>
        <begin position="193"/>
        <end position="207"/>
    </location>
</feature>
<sequence>MFNVNNSSSVKGSAYIILNVIRSLSILVLLLVAASSVILMIPAKMPDGLTFFNDVAQFFIMVICVFLVISELPSFGAIAFVRQWYSRNWPAVGPQRGLKWFGFAMVVLGCHTLGRLSDPRNSIDNMGLPFWRLCLAGGILAITFGIVNIITSWLYSNEGGMTARELRSNGATTQTETYSSGKPDPYDTYSEDYESHRSASVRKEKGRSWWNRGNKKPKISRPMPYEPDVEKGEEVIDDPVPSRSSPVIPGLQRPPSALHPIHGRHPSHPSHMRQPSNQPNNRYSLASNVDQFSQI</sequence>
<feature type="compositionally biased region" description="Polar residues" evidence="1">
    <location>
        <begin position="169"/>
        <end position="180"/>
    </location>
</feature>
<proteinExistence type="predicted"/>
<accession>A0ABR1RAT0</accession>
<evidence type="ECO:0000313" key="5">
    <source>
        <dbReference type="Proteomes" id="UP001396898"/>
    </source>
</evidence>
<feature type="region of interest" description="Disordered" evidence="1">
    <location>
        <begin position="167"/>
        <end position="295"/>
    </location>
</feature>
<name>A0ABR1RAT0_9PEZI</name>
<feature type="compositionally biased region" description="Basic residues" evidence="1">
    <location>
        <begin position="261"/>
        <end position="271"/>
    </location>
</feature>
<keyword evidence="5" id="KW-1185">Reference proteome</keyword>
<keyword evidence="2" id="KW-0812">Transmembrane</keyword>
<comment type="caution">
    <text evidence="4">The sequence shown here is derived from an EMBL/GenBank/DDBJ whole genome shotgun (WGS) entry which is preliminary data.</text>
</comment>
<protein>
    <recommendedName>
        <fullName evidence="3">DUF7598 domain-containing protein</fullName>
    </recommendedName>
</protein>
<evidence type="ECO:0000256" key="2">
    <source>
        <dbReference type="SAM" id="Phobius"/>
    </source>
</evidence>
<dbReference type="Pfam" id="PF24535">
    <property type="entry name" value="DUF7598"/>
    <property type="match status" value="1"/>
</dbReference>
<feature type="transmembrane region" description="Helical" evidence="2">
    <location>
        <begin position="130"/>
        <end position="155"/>
    </location>
</feature>
<dbReference type="EMBL" id="JAQQWI010000017">
    <property type="protein sequence ID" value="KAK8006412.1"/>
    <property type="molecule type" value="Genomic_DNA"/>
</dbReference>
<feature type="transmembrane region" description="Helical" evidence="2">
    <location>
        <begin position="55"/>
        <end position="80"/>
    </location>
</feature>
<keyword evidence="2" id="KW-1133">Transmembrane helix</keyword>
<evidence type="ECO:0000256" key="1">
    <source>
        <dbReference type="SAM" id="MobiDB-lite"/>
    </source>
</evidence>